<feature type="domain" description="RRM" evidence="4">
    <location>
        <begin position="288"/>
        <end position="384"/>
    </location>
</feature>
<reference evidence="5 6" key="1">
    <citation type="submission" date="2023-04" db="EMBL/GenBank/DDBJ databases">
        <title>Genome of Basidiobolus ranarum AG-B5.</title>
        <authorList>
            <person name="Stajich J.E."/>
            <person name="Carter-House D."/>
            <person name="Gryganskyi A."/>
        </authorList>
    </citation>
    <scope>NUCLEOTIDE SEQUENCE [LARGE SCALE GENOMIC DNA]</scope>
    <source>
        <strain evidence="5 6">AG-B5</strain>
    </source>
</reference>
<name>A0ABR2WGU9_9FUNG</name>
<evidence type="ECO:0000313" key="5">
    <source>
        <dbReference type="EMBL" id="KAK9760742.1"/>
    </source>
</evidence>
<evidence type="ECO:0000313" key="6">
    <source>
        <dbReference type="Proteomes" id="UP001479436"/>
    </source>
</evidence>
<dbReference type="SUPFAM" id="SSF54928">
    <property type="entry name" value="RNA-binding domain, RBD"/>
    <property type="match status" value="1"/>
</dbReference>
<dbReference type="InterPro" id="IPR007201">
    <property type="entry name" value="Mei2-like_Rrm_C"/>
</dbReference>
<dbReference type="PANTHER" id="PTHR23189">
    <property type="entry name" value="RNA RECOGNITION MOTIF-CONTAINING"/>
    <property type="match status" value="1"/>
</dbReference>
<dbReference type="InterPro" id="IPR034862">
    <property type="entry name" value="Fungal_Mei2-like_RRM3"/>
</dbReference>
<dbReference type="Proteomes" id="UP001479436">
    <property type="component" value="Unassembled WGS sequence"/>
</dbReference>
<dbReference type="PROSITE" id="PS50102">
    <property type="entry name" value="RRM"/>
    <property type="match status" value="1"/>
</dbReference>
<evidence type="ECO:0000259" key="4">
    <source>
        <dbReference type="PROSITE" id="PS50102"/>
    </source>
</evidence>
<comment type="caution">
    <text evidence="5">The sequence shown here is derived from an EMBL/GenBank/DDBJ whole genome shotgun (WGS) entry which is preliminary data.</text>
</comment>
<gene>
    <name evidence="5" type="ORF">K7432_014909</name>
</gene>
<organism evidence="5 6">
    <name type="scientific">Basidiobolus ranarum</name>
    <dbReference type="NCBI Taxonomy" id="34480"/>
    <lineage>
        <taxon>Eukaryota</taxon>
        <taxon>Fungi</taxon>
        <taxon>Fungi incertae sedis</taxon>
        <taxon>Zoopagomycota</taxon>
        <taxon>Entomophthoromycotina</taxon>
        <taxon>Basidiobolomycetes</taxon>
        <taxon>Basidiobolales</taxon>
        <taxon>Basidiobolaceae</taxon>
        <taxon>Basidiobolus</taxon>
    </lineage>
</organism>
<feature type="region of interest" description="Disordered" evidence="3">
    <location>
        <begin position="197"/>
        <end position="226"/>
    </location>
</feature>
<dbReference type="EMBL" id="JASJQH010001838">
    <property type="protein sequence ID" value="KAK9760742.1"/>
    <property type="molecule type" value="Genomic_DNA"/>
</dbReference>
<protein>
    <recommendedName>
        <fullName evidence="4">RRM domain-containing protein</fullName>
    </recommendedName>
</protein>
<feature type="region of interest" description="Disordered" evidence="3">
    <location>
        <begin position="1"/>
        <end position="70"/>
    </location>
</feature>
<feature type="compositionally biased region" description="Polar residues" evidence="3">
    <location>
        <begin position="61"/>
        <end position="70"/>
    </location>
</feature>
<evidence type="ECO:0000256" key="2">
    <source>
        <dbReference type="PROSITE-ProRule" id="PRU00176"/>
    </source>
</evidence>
<feature type="compositionally biased region" description="Polar residues" evidence="3">
    <location>
        <begin position="10"/>
        <end position="36"/>
    </location>
</feature>
<dbReference type="CDD" id="cd12532">
    <property type="entry name" value="RRM3_MEI2_fungi"/>
    <property type="match status" value="1"/>
</dbReference>
<feature type="compositionally biased region" description="Polar residues" evidence="3">
    <location>
        <begin position="209"/>
        <end position="226"/>
    </location>
</feature>
<dbReference type="Pfam" id="PF04059">
    <property type="entry name" value="RRM_2"/>
    <property type="match status" value="1"/>
</dbReference>
<feature type="region of interest" description="Disordered" evidence="3">
    <location>
        <begin position="132"/>
        <end position="153"/>
    </location>
</feature>
<sequence>MLVSAPDAFSVSNKELSDSSSPSQASYIPRSSNSQPLYRELDSGSLADSFRGQLEKGKGGQSNSPNKSIFDNYTAEHMNVYEPSTQFVSTTSGPWSQPSAMAHTPASRKNWYSRLFDSDPVFNGYEIGNQLERNPFTGSSTENGMNRKPTRRSDNMRWNESLHNTVISRAASNNPPKYNPAFDSDIYASTFRLLNEESSGNPEFLPHPSQYSEYNQSPKRISNQPEKYMSSNWNWTTPVPKPQAPAVSMTPNRHISTGYGSAEPNEKVVPSRNQIDVWKIANGYDNRTTFMIRNIPNRYTQKMLLECLDETQKGEYDFVYLRMDFKNHCNVGYAFINFINVNAVLSFIETRVGRKWSKFNSDKICHLSYANIQGKMALIEKFRNSSVMEKDPSYRPKIFYSSGPLRGMEEPFPVPGKLLTSQADKNFEEAYSLSNRVFTQQVDFNMLNSAVAVQHQQLSCTKPANKLEWKVDWQEFDSDTDSGISNSLEDPLDNSFGNLTISGLNGTGNNAAGHFVCKN</sequence>
<proteinExistence type="predicted"/>
<keyword evidence="1 2" id="KW-0694">RNA-binding</keyword>
<dbReference type="InterPro" id="IPR000504">
    <property type="entry name" value="RRM_dom"/>
</dbReference>
<keyword evidence="6" id="KW-1185">Reference proteome</keyword>
<evidence type="ECO:0000256" key="1">
    <source>
        <dbReference type="ARBA" id="ARBA00022884"/>
    </source>
</evidence>
<accession>A0ABR2WGU9</accession>
<evidence type="ECO:0000256" key="3">
    <source>
        <dbReference type="SAM" id="MobiDB-lite"/>
    </source>
</evidence>
<dbReference type="InterPro" id="IPR035979">
    <property type="entry name" value="RBD_domain_sf"/>
</dbReference>